<organism evidence="1 2">
    <name type="scientific">Bifidobacterium amazonense</name>
    <dbReference type="NCBI Taxonomy" id="2809027"/>
    <lineage>
        <taxon>Bacteria</taxon>
        <taxon>Bacillati</taxon>
        <taxon>Actinomycetota</taxon>
        <taxon>Actinomycetes</taxon>
        <taxon>Bifidobacteriales</taxon>
        <taxon>Bifidobacteriaceae</taxon>
        <taxon>Bifidobacterium</taxon>
    </lineage>
</organism>
<dbReference type="Pfam" id="PF08843">
    <property type="entry name" value="AbiEii"/>
    <property type="match status" value="1"/>
</dbReference>
<gene>
    <name evidence="1" type="ORF">JS533_004985</name>
</gene>
<evidence type="ECO:0000313" key="1">
    <source>
        <dbReference type="EMBL" id="MCH9275629.1"/>
    </source>
</evidence>
<protein>
    <submittedName>
        <fullName evidence="1">Nucleotidyl transferase AbiEii/AbiGii toxin family protein</fullName>
    </submittedName>
</protein>
<dbReference type="RefSeq" id="WP_241513390.1">
    <property type="nucleotide sequence ID" value="NZ_JAFEJT020000014.1"/>
</dbReference>
<evidence type="ECO:0000313" key="2">
    <source>
        <dbReference type="Proteomes" id="UP000710815"/>
    </source>
</evidence>
<dbReference type="EMBL" id="JAFEJT020000014">
    <property type="protein sequence ID" value="MCH9275629.1"/>
    <property type="molecule type" value="Genomic_DNA"/>
</dbReference>
<dbReference type="Proteomes" id="UP000710815">
    <property type="component" value="Unassembled WGS sequence"/>
</dbReference>
<dbReference type="GO" id="GO:0016740">
    <property type="term" value="F:transferase activity"/>
    <property type="evidence" value="ECO:0007669"/>
    <property type="project" value="UniProtKB-KW"/>
</dbReference>
<keyword evidence="2" id="KW-1185">Reference proteome</keyword>
<keyword evidence="1" id="KW-0808">Transferase</keyword>
<name>A0ABS9VUJ9_9BIFI</name>
<reference evidence="1 2" key="1">
    <citation type="journal article" date="2021" name="Environ. Microbiol.">
        <title>Genetic insights into the dark matter of the mammalian gut microbiota through targeted genome reconstruction.</title>
        <authorList>
            <person name="Lugli G.A."/>
            <person name="Alessandri G."/>
            <person name="Milani C."/>
            <person name="Viappiani A."/>
            <person name="Fontana F."/>
            <person name="Tarracchini C."/>
            <person name="Mancabelli L."/>
            <person name="Argentini C."/>
            <person name="Ruiz L."/>
            <person name="Margolles A."/>
            <person name="van Sinderen D."/>
            <person name="Turroni F."/>
            <person name="Ventura M."/>
        </authorList>
    </citation>
    <scope>NUCLEOTIDE SEQUENCE [LARGE SCALE GENOMIC DNA]</scope>
    <source>
        <strain evidence="1 2">MA1</strain>
    </source>
</reference>
<accession>A0ABS9VUJ9</accession>
<sequence>MMNDDRYTSGLAVEQAIKTAAKREHQQHPERNIADIIRQMHYDRFLCRVFSEDEQSEWVLKGGSAMLARIPTTRRTLGADLFKQGYDLDQSLEDLKRLASKDLHDFFAFTFESITPIVQGDNQPYLDGYRVVFRMSLGTKELGNIHVDLVTHQGALRSVEVVSPRNLPILSKKLESHRYRLYPIANQIADKACAVVERINGRESTRIKDLVDLAIIANTQDCSASELMEALRGECRRRRLSFPFIFHIPGSWKTSQFRKTAAGTPVQSYELQDAEELVARFLDVPIPEELYSTRWNHADLKWETSIE</sequence>
<comment type="caution">
    <text evidence="1">The sequence shown here is derived from an EMBL/GenBank/DDBJ whole genome shotgun (WGS) entry which is preliminary data.</text>
</comment>
<proteinExistence type="predicted"/>
<reference evidence="1 2" key="2">
    <citation type="journal article" date="2021" name="Syst. Appl. Microbiol.">
        <title>Phylogenetic classification of ten novel species belonging to the genus Bifidobacterium comprising B. phasiani sp. nov., B. pongonis sp. nov., B. saguinibicoloris sp. nov., B. colobi sp. nov., B. simiiventris sp. nov., B. santillanense sp. nov., B. miconis sp. nov., B. amazonense sp. nov., B. pluvialisilvae sp. nov., and B. miconisargentati sp. nov.</title>
        <authorList>
            <person name="Lugli G.A."/>
            <person name="Calvete-Torre I."/>
            <person name="Alessandri G."/>
            <person name="Milani C."/>
            <person name="Turroni F."/>
            <person name="Laiolo P."/>
            <person name="Ossiprandi M.C."/>
            <person name="Margolles A."/>
            <person name="Ruiz L."/>
            <person name="Ventura M."/>
        </authorList>
    </citation>
    <scope>NUCLEOTIDE SEQUENCE [LARGE SCALE GENOMIC DNA]</scope>
    <source>
        <strain evidence="1 2">MA1</strain>
    </source>
</reference>
<dbReference type="InterPro" id="IPR014942">
    <property type="entry name" value="AbiEii"/>
</dbReference>